<feature type="coiled-coil region" evidence="5">
    <location>
        <begin position="922"/>
        <end position="980"/>
    </location>
</feature>
<evidence type="ECO:0000256" key="6">
    <source>
        <dbReference type="SAM" id="MobiDB-lite"/>
    </source>
</evidence>
<evidence type="ECO:0000256" key="1">
    <source>
        <dbReference type="ARBA" id="ARBA00022574"/>
    </source>
</evidence>
<dbReference type="GO" id="GO:0005840">
    <property type="term" value="C:ribosome"/>
    <property type="evidence" value="ECO:0007669"/>
    <property type="project" value="UniProtKB-KW"/>
</dbReference>
<feature type="region of interest" description="Disordered" evidence="6">
    <location>
        <begin position="346"/>
        <end position="428"/>
    </location>
</feature>
<dbReference type="InterPro" id="IPR001680">
    <property type="entry name" value="WD40_rpt"/>
</dbReference>
<feature type="compositionally biased region" description="Basic residues" evidence="6">
    <location>
        <begin position="699"/>
        <end position="712"/>
    </location>
</feature>
<feature type="coiled-coil region" evidence="5">
    <location>
        <begin position="275"/>
        <end position="302"/>
    </location>
</feature>
<dbReference type="SUPFAM" id="SSF50978">
    <property type="entry name" value="WD40 repeat-like"/>
    <property type="match status" value="1"/>
</dbReference>
<proteinExistence type="predicted"/>
<keyword evidence="8" id="KW-1185">Reference proteome</keyword>
<dbReference type="Proteomes" id="UP000192257">
    <property type="component" value="Unassembled WGS sequence"/>
</dbReference>
<evidence type="ECO:0000256" key="5">
    <source>
        <dbReference type="SAM" id="Coils"/>
    </source>
</evidence>
<dbReference type="InterPro" id="IPR036322">
    <property type="entry name" value="WD40_repeat_dom_sf"/>
</dbReference>
<dbReference type="GO" id="GO:0030490">
    <property type="term" value="P:maturation of SSU-rRNA"/>
    <property type="evidence" value="ECO:0007669"/>
    <property type="project" value="TreeGrafter"/>
</dbReference>
<evidence type="ECO:0000256" key="4">
    <source>
        <dbReference type="PROSITE-ProRule" id="PRU00221"/>
    </source>
</evidence>
<keyword evidence="1 4" id="KW-0853">WD repeat</keyword>
<dbReference type="Gene3D" id="2.130.10.10">
    <property type="entry name" value="YVTN repeat-like/Quinoprotein amine dehydrogenase"/>
    <property type="match status" value="3"/>
</dbReference>
<dbReference type="SMART" id="SM00320">
    <property type="entry name" value="WD40"/>
    <property type="match status" value="12"/>
</dbReference>
<sequence>MVGKTYLRYTVGPQGGAVASNASLSLCSVLARPSYADQTTSGNNKSRARQRDTAAAVLFAASLEAVRVYSVRSGVLQHTLIPAESKMPLEVTTLRVVPLEAVTVSSNPRIEESGWMVMVGYQNGHVAVFSCGPTVNYGLPVCRFYALGHKSDTAVLALAVDPQRTCMCSGGQDTDLTVWDLVTQEASFRLRGHRGGVVGVEFVPQEGAAAAVGGVGMGMVVTGAADGLIKVWDIGIRQCVQTLVASDAQVSSICLDSAGRRLYCGLRESQLKVFNTEALTKIEEKKRNNDEVEEEAMVVEHGSIPRKLQKPVTSISFSHDGVFMLACTSKTLEVFRILTREDVRKKVSRKRKRRAAKKENELGDEEEEDNDDNEEEQEKRRMAKNGEIKGETADNNGNTNGNSKKKTPHHSAGGTSSSSGPTTSSLPTATATEEVVLLRTFFMDEKVRSACFVPPSSTIGSGGGSGLRDSGRLHIAVTFNNNNIRTYTTSLTTSELEGAATWALDDLTQRHTLQEGHQSDIRELLLVEDDTALLSLSAEKLMLWNVSITGNQDSYYDGDNGAMSTNPHDYYDAKEANVRHPTAVGALTCTSHIPLQDAVSMAAISPSLCCVGQKDGAVLLVDVPAAAVVFAETGVHVGGVRHIARRTDGSGFVTIGADRRLIVWTLALVKDENEKKEDGNEDNNNDDDDDDDDEERGRRGGNRRKHNNNHKKNVNDEDEEEDKKNKHKEGHPPKRSVQAKPQLLQSMEIELTESPLFLAFSPDNRFMAVGLQNTNIQLFFADTMKPYLVLFGHKLPPTAAAFSTDGTLVASVGMDKSLRLWGTDFGDCHRAIHAHDDYVTQVAFLEGTHQLLTVSLDGSVKHWDGDNWTMIQVFRQHQRGVWGLAATANGTCIATAGMDKCIRCFLRTQDIVFPEEEEERMAQEAMDEEAAKRTAMQTLEQQNPEVGVAGQVTTATTAAAEKLMEALDLVSIELQRRENREDLAPPHPLLANKSVWEYLWSIIESVRPSELRHALSSLTSTHVDALLNYLETMLEERAVLNYEIAAKIVLALVTVSPGTCAGGAGAAAASARAAIAGEVSEAHGARRLAALRRLISEGLDRTVGRMDYNIAGLQFVRQVVEDKEKARFFDLSKIQGYKKKYHTRALTSSGNEEKQQQHQQQQRKVR</sequence>
<dbReference type="InterPro" id="IPR011047">
    <property type="entry name" value="Quinoprotein_ADH-like_sf"/>
</dbReference>
<dbReference type="GO" id="GO:0030515">
    <property type="term" value="F:snoRNA binding"/>
    <property type="evidence" value="ECO:0007669"/>
    <property type="project" value="TreeGrafter"/>
</dbReference>
<reference evidence="7 8" key="1">
    <citation type="submission" date="2017-03" db="EMBL/GenBank/DDBJ databases">
        <title>An alternative strategy for trypanosome survival in the mammalian bloodstream revealed through genome and transcriptome analysis of the ubiquitous bovine parasite Trypanosoma (Megatrypanum) theileri.</title>
        <authorList>
            <person name="Kelly S."/>
            <person name="Ivens A."/>
            <person name="Mott A."/>
            <person name="O'Neill E."/>
            <person name="Emms D."/>
            <person name="Macleod O."/>
            <person name="Voorheis P."/>
            <person name="Matthews J."/>
            <person name="Matthews K."/>
            <person name="Carrington M."/>
        </authorList>
    </citation>
    <scope>NUCLEOTIDE SEQUENCE [LARGE SCALE GENOMIC DNA]</scope>
    <source>
        <strain evidence="7">Edinburgh</strain>
    </source>
</reference>
<dbReference type="PANTHER" id="PTHR19853:SF0">
    <property type="entry name" value="WD REPEAT-CONTAINING PROTEIN 3"/>
    <property type="match status" value="1"/>
</dbReference>
<feature type="region of interest" description="Disordered" evidence="6">
    <location>
        <begin position="673"/>
        <end position="740"/>
    </location>
</feature>
<evidence type="ECO:0000313" key="7">
    <source>
        <dbReference type="EMBL" id="ORC86315.1"/>
    </source>
</evidence>
<feature type="region of interest" description="Disordered" evidence="6">
    <location>
        <begin position="1142"/>
        <end position="1166"/>
    </location>
</feature>
<dbReference type="GO" id="GO:0034388">
    <property type="term" value="C:Pwp2p-containing subcomplex of 90S preribosome"/>
    <property type="evidence" value="ECO:0007669"/>
    <property type="project" value="TreeGrafter"/>
</dbReference>
<dbReference type="VEuPathDB" id="TriTrypDB:TM35_000291970"/>
<dbReference type="EMBL" id="NBCO01000029">
    <property type="protein sequence ID" value="ORC86315.1"/>
    <property type="molecule type" value="Genomic_DNA"/>
</dbReference>
<dbReference type="AlphaFoldDB" id="A0A1X0NNN0"/>
<accession>A0A1X0NNN0</accession>
<dbReference type="SUPFAM" id="SSF50998">
    <property type="entry name" value="Quinoprotein alcohol dehydrogenase-like"/>
    <property type="match status" value="1"/>
</dbReference>
<dbReference type="InterPro" id="IPR015943">
    <property type="entry name" value="WD40/YVTN_repeat-like_dom_sf"/>
</dbReference>
<feature type="repeat" description="WD" evidence="4">
    <location>
        <begin position="190"/>
        <end position="242"/>
    </location>
</feature>
<keyword evidence="2" id="KW-0677">Repeat</keyword>
<organism evidence="7 8">
    <name type="scientific">Trypanosoma theileri</name>
    <dbReference type="NCBI Taxonomy" id="67003"/>
    <lineage>
        <taxon>Eukaryota</taxon>
        <taxon>Discoba</taxon>
        <taxon>Euglenozoa</taxon>
        <taxon>Kinetoplastea</taxon>
        <taxon>Metakinetoplastina</taxon>
        <taxon>Trypanosomatida</taxon>
        <taxon>Trypanosomatidae</taxon>
        <taxon>Trypanosoma</taxon>
    </lineage>
</organism>
<dbReference type="STRING" id="67003.A0A1X0NNN0"/>
<dbReference type="InterPro" id="IPR051570">
    <property type="entry name" value="TBC1_cilium_biogenesis"/>
</dbReference>
<dbReference type="PROSITE" id="PS00678">
    <property type="entry name" value="WD_REPEATS_1"/>
    <property type="match status" value="2"/>
</dbReference>
<dbReference type="InterPro" id="IPR019775">
    <property type="entry name" value="WD40_repeat_CS"/>
</dbReference>
<keyword evidence="3" id="KW-0689">Ribosomal protein</keyword>
<keyword evidence="5" id="KW-0175">Coiled coil</keyword>
<dbReference type="RefSeq" id="XP_028880381.1">
    <property type="nucleotide sequence ID" value="XM_029028354.1"/>
</dbReference>
<name>A0A1X0NNN0_9TRYP</name>
<feature type="compositionally biased region" description="Low complexity" evidence="6">
    <location>
        <begin position="410"/>
        <end position="428"/>
    </location>
</feature>
<evidence type="ECO:0000256" key="2">
    <source>
        <dbReference type="ARBA" id="ARBA00022737"/>
    </source>
</evidence>
<feature type="compositionally biased region" description="Basic and acidic residues" evidence="6">
    <location>
        <begin position="377"/>
        <end position="392"/>
    </location>
</feature>
<feature type="repeat" description="WD" evidence="4">
    <location>
        <begin position="790"/>
        <end position="821"/>
    </location>
</feature>
<protein>
    <submittedName>
        <fullName evidence="7">Uncharacterized protein</fullName>
    </submittedName>
</protein>
<feature type="compositionally biased region" description="Acidic residues" evidence="6">
    <location>
        <begin position="362"/>
        <end position="376"/>
    </location>
</feature>
<dbReference type="PANTHER" id="PTHR19853">
    <property type="entry name" value="WD REPEAT CONTAINING PROTEIN 3 WDR3"/>
    <property type="match status" value="1"/>
</dbReference>
<comment type="caution">
    <text evidence="7">The sequence shown here is derived from an EMBL/GenBank/DDBJ whole genome shotgun (WGS) entry which is preliminary data.</text>
</comment>
<dbReference type="Pfam" id="PF25172">
    <property type="entry name" value="Beta-prop_WDR3_2nd"/>
    <property type="match status" value="1"/>
</dbReference>
<evidence type="ECO:0000256" key="3">
    <source>
        <dbReference type="ARBA" id="ARBA00022980"/>
    </source>
</evidence>
<keyword evidence="3" id="KW-0687">Ribonucleoprotein</keyword>
<gene>
    <name evidence="7" type="ORF">TM35_000291970</name>
</gene>
<dbReference type="PROSITE" id="PS50082">
    <property type="entry name" value="WD_REPEATS_2"/>
    <property type="match status" value="3"/>
</dbReference>
<dbReference type="OrthoDB" id="407922at2759"/>
<feature type="repeat" description="WD" evidence="4">
    <location>
        <begin position="832"/>
        <end position="864"/>
    </location>
</feature>
<feature type="compositionally biased region" description="Basic residues" evidence="6">
    <location>
        <begin position="346"/>
        <end position="356"/>
    </location>
</feature>
<dbReference type="GeneID" id="39988134"/>
<evidence type="ECO:0000313" key="8">
    <source>
        <dbReference type="Proteomes" id="UP000192257"/>
    </source>
</evidence>
<feature type="compositionally biased region" description="Acidic residues" evidence="6">
    <location>
        <begin position="679"/>
        <end position="694"/>
    </location>
</feature>
<dbReference type="Pfam" id="PF00400">
    <property type="entry name" value="WD40"/>
    <property type="match status" value="2"/>
</dbReference>
<dbReference type="PROSITE" id="PS50294">
    <property type="entry name" value="WD_REPEATS_REGION"/>
    <property type="match status" value="2"/>
</dbReference>
<dbReference type="GO" id="GO:0032040">
    <property type="term" value="C:small-subunit processome"/>
    <property type="evidence" value="ECO:0007669"/>
    <property type="project" value="TreeGrafter"/>
</dbReference>